<organism evidence="2 3">
    <name type="scientific">Nocardioides zhouii</name>
    <dbReference type="NCBI Taxonomy" id="1168729"/>
    <lineage>
        <taxon>Bacteria</taxon>
        <taxon>Bacillati</taxon>
        <taxon>Actinomycetota</taxon>
        <taxon>Actinomycetes</taxon>
        <taxon>Propionibacteriales</taxon>
        <taxon>Nocardioidaceae</taxon>
        <taxon>Nocardioides</taxon>
    </lineage>
</organism>
<keyword evidence="3" id="KW-1185">Reference proteome</keyword>
<accession>A0A4Q2TBI8</accession>
<gene>
    <name evidence="2" type="ORF">EUA94_00455</name>
</gene>
<keyword evidence="2" id="KW-0378">Hydrolase</keyword>
<dbReference type="Gene3D" id="3.60.15.10">
    <property type="entry name" value="Ribonuclease Z/Hydroxyacylglutathione hydrolase-like"/>
    <property type="match status" value="1"/>
</dbReference>
<dbReference type="InterPro" id="IPR050855">
    <property type="entry name" value="NDM-1-like"/>
</dbReference>
<dbReference type="SMART" id="SM00849">
    <property type="entry name" value="Lactamase_B"/>
    <property type="match status" value="1"/>
</dbReference>
<dbReference type="PANTHER" id="PTHR42951">
    <property type="entry name" value="METALLO-BETA-LACTAMASE DOMAIN-CONTAINING"/>
    <property type="match status" value="1"/>
</dbReference>
<name>A0A4Q2TBI8_9ACTN</name>
<evidence type="ECO:0000313" key="3">
    <source>
        <dbReference type="Proteomes" id="UP000291101"/>
    </source>
</evidence>
<comment type="caution">
    <text evidence="2">The sequence shown here is derived from an EMBL/GenBank/DDBJ whole genome shotgun (WGS) entry which is preliminary data.</text>
</comment>
<dbReference type="InterPro" id="IPR001279">
    <property type="entry name" value="Metallo-B-lactamas"/>
</dbReference>
<dbReference type="Proteomes" id="UP000291101">
    <property type="component" value="Unassembled WGS sequence"/>
</dbReference>
<dbReference type="EMBL" id="SDWV01000001">
    <property type="protein sequence ID" value="RYC14630.1"/>
    <property type="molecule type" value="Genomic_DNA"/>
</dbReference>
<feature type="domain" description="Metallo-beta-lactamase" evidence="1">
    <location>
        <begin position="43"/>
        <end position="236"/>
    </location>
</feature>
<dbReference type="OrthoDB" id="2273115at2"/>
<dbReference type="Pfam" id="PF00753">
    <property type="entry name" value="Lactamase_B"/>
    <property type="match status" value="1"/>
</dbReference>
<reference evidence="2 3" key="1">
    <citation type="submission" date="2019-01" db="EMBL/GenBank/DDBJ databases">
        <title>Novel species of Nocardioides.</title>
        <authorList>
            <person name="Liu Q."/>
            <person name="X Y.-H."/>
        </authorList>
    </citation>
    <scope>NUCLEOTIDE SEQUENCE [LARGE SCALE GENOMIC DNA]</scope>
    <source>
        <strain evidence="2 3">HLT2-9</strain>
    </source>
</reference>
<dbReference type="CDD" id="cd16282">
    <property type="entry name" value="metallo-hydrolase-like_MBL-fold"/>
    <property type="match status" value="1"/>
</dbReference>
<dbReference type="AlphaFoldDB" id="A0A4Q2TBI8"/>
<protein>
    <submittedName>
        <fullName evidence="2">MBL fold metallo-hydrolase</fullName>
    </submittedName>
</protein>
<dbReference type="InterPro" id="IPR036866">
    <property type="entry name" value="RibonucZ/Hydroxyglut_hydro"/>
</dbReference>
<dbReference type="SUPFAM" id="SSF56281">
    <property type="entry name" value="Metallo-hydrolase/oxidoreductase"/>
    <property type="match status" value="1"/>
</dbReference>
<evidence type="ECO:0000313" key="2">
    <source>
        <dbReference type="EMBL" id="RYC14630.1"/>
    </source>
</evidence>
<evidence type="ECO:0000259" key="1">
    <source>
        <dbReference type="SMART" id="SM00849"/>
    </source>
</evidence>
<sequence>MNLLAGTRLLGVPSVLGVRRLTDMPDFTEVAPRVWVAHYDWMHVNITLIGGSDGLLMVDTHGSAEQARVVADDVRRLGAGPLTGLVNTHEHWDHHFGNATMVEQFGDLPIHATEWARDHVEESAARTFEHYEGATDHPRREEILATTLHLPTHPFSSAVQLDLGDRAVELIHPGRGHTAGDLIVRVPDADVLLGGDLIEESDPPFIGDDSWPLEWPTTLDLVLSLMTDATVVVPGHGQVVDRDFVQDQRVELGVIAETIRDLAFRGVPQSQALAEGEWPWKRELLESAVRLGYEHLPRSQKQLRLI</sequence>
<dbReference type="PANTHER" id="PTHR42951:SF4">
    <property type="entry name" value="ACYL-COENZYME A THIOESTERASE MBLAC2"/>
    <property type="match status" value="1"/>
</dbReference>
<dbReference type="GO" id="GO:0016787">
    <property type="term" value="F:hydrolase activity"/>
    <property type="evidence" value="ECO:0007669"/>
    <property type="project" value="UniProtKB-KW"/>
</dbReference>
<proteinExistence type="predicted"/>